<comment type="subcellular location">
    <subcellularLocation>
        <location evidence="1">Cytoplasm</location>
        <location evidence="1">Nucleoid</location>
    </subcellularLocation>
</comment>
<keyword evidence="3" id="KW-0963">Cytoplasm</keyword>
<dbReference type="KEGG" id="kak:Kalk_15220"/>
<evidence type="ECO:0000256" key="1">
    <source>
        <dbReference type="ARBA" id="ARBA00004453"/>
    </source>
</evidence>
<gene>
    <name evidence="4" type="ORF">Kalk_15220</name>
</gene>
<dbReference type="GO" id="GO:0003727">
    <property type="term" value="F:single-stranded RNA binding"/>
    <property type="evidence" value="ECO:0007669"/>
    <property type="project" value="TreeGrafter"/>
</dbReference>
<dbReference type="EMBL" id="CP022684">
    <property type="protein sequence ID" value="AUM13688.1"/>
    <property type="molecule type" value="Genomic_DNA"/>
</dbReference>
<organism evidence="4 5">
    <name type="scientific">Ketobacter alkanivorans</name>
    <dbReference type="NCBI Taxonomy" id="1917421"/>
    <lineage>
        <taxon>Bacteria</taxon>
        <taxon>Pseudomonadati</taxon>
        <taxon>Pseudomonadota</taxon>
        <taxon>Gammaproteobacteria</taxon>
        <taxon>Pseudomonadales</taxon>
        <taxon>Ketobacteraceae</taxon>
        <taxon>Ketobacter</taxon>
    </lineage>
</organism>
<name>A0A2K9LMX1_9GAMM</name>
<evidence type="ECO:0008006" key="6">
    <source>
        <dbReference type="Google" id="ProtNLM"/>
    </source>
</evidence>
<accession>A0A2K9LMX1</accession>
<dbReference type="PANTHER" id="PTHR38772">
    <property type="match status" value="1"/>
</dbReference>
<keyword evidence="5" id="KW-1185">Reference proteome</keyword>
<dbReference type="PANTHER" id="PTHR38772:SF1">
    <property type="entry name" value="NUCLEOID-ASSOCIATED PROTEIN YEJK"/>
    <property type="match status" value="1"/>
</dbReference>
<dbReference type="Proteomes" id="UP000235116">
    <property type="component" value="Chromosome"/>
</dbReference>
<dbReference type="AlphaFoldDB" id="A0A2K9LMX1"/>
<dbReference type="Pfam" id="PF04245">
    <property type="entry name" value="NA37"/>
    <property type="match status" value="1"/>
</dbReference>
<proteinExistence type="inferred from homology"/>
<protein>
    <recommendedName>
        <fullName evidence="6">Nucleoid-associated protein NdpA</fullName>
    </recommendedName>
</protein>
<dbReference type="GO" id="GO:0003690">
    <property type="term" value="F:double-stranded DNA binding"/>
    <property type="evidence" value="ECO:0007669"/>
    <property type="project" value="TreeGrafter"/>
</dbReference>
<dbReference type="InterPro" id="IPR007358">
    <property type="entry name" value="Nucleoid_associated_NdpA"/>
</dbReference>
<sequence>MREVAMPVSDFIAHQIDRPTPDQSAQVNFRDDSIVVDDNASQLLNEIKQAFSTKTSKRYGQFNPDLGANPVPAWLRDFLKQQMPFSTLSKKLTEHFVVMLEQMEASFQGHLLFWQENNADAEWLYVAHLQHQTGLVINSHLEISETVYADLSHVGFCARVNLTHWSDSISEKYLTISKNRGDRALLDLFNQWIGFADTVNTTADTSEFLNIVEAYAEQLPEEESKTYREKVVDYCMDQDKQGEPVLYKELSYYLDEAEPERFDQFVREKQEQPREELIPDKAQLRKYVRFSGRSKEMSMQFASSLLGEEVVYDAENERLIINRIPKSLLSQLKKHRHS</sequence>
<evidence type="ECO:0000256" key="2">
    <source>
        <dbReference type="ARBA" id="ARBA00009035"/>
    </source>
</evidence>
<dbReference type="GO" id="GO:0043590">
    <property type="term" value="C:bacterial nucleoid"/>
    <property type="evidence" value="ECO:0007669"/>
    <property type="project" value="TreeGrafter"/>
</dbReference>
<evidence type="ECO:0000313" key="4">
    <source>
        <dbReference type="EMBL" id="AUM13688.1"/>
    </source>
</evidence>
<comment type="similarity">
    <text evidence="2">Belongs to the YejK family.</text>
</comment>
<evidence type="ECO:0000313" key="5">
    <source>
        <dbReference type="Proteomes" id="UP000235116"/>
    </source>
</evidence>
<evidence type="ECO:0000256" key="3">
    <source>
        <dbReference type="ARBA" id="ARBA00022490"/>
    </source>
</evidence>
<reference evidence="5" key="1">
    <citation type="submission" date="2017-08" db="EMBL/GenBank/DDBJ databases">
        <title>Direct submision.</title>
        <authorList>
            <person name="Kim S.-J."/>
            <person name="Rhee S.-K."/>
        </authorList>
    </citation>
    <scope>NUCLEOTIDE SEQUENCE [LARGE SCALE GENOMIC DNA]</scope>
    <source>
        <strain evidence="5">GI5</strain>
    </source>
</reference>